<organism evidence="9 10">
    <name type="scientific">Aedes aegypti</name>
    <name type="common">Yellowfever mosquito</name>
    <name type="synonym">Culex aegypti</name>
    <dbReference type="NCBI Taxonomy" id="7159"/>
    <lineage>
        <taxon>Eukaryota</taxon>
        <taxon>Metazoa</taxon>
        <taxon>Ecdysozoa</taxon>
        <taxon>Arthropoda</taxon>
        <taxon>Hexapoda</taxon>
        <taxon>Insecta</taxon>
        <taxon>Pterygota</taxon>
        <taxon>Neoptera</taxon>
        <taxon>Endopterygota</taxon>
        <taxon>Diptera</taxon>
        <taxon>Nematocera</taxon>
        <taxon>Culicoidea</taxon>
        <taxon>Culicidae</taxon>
        <taxon>Culicinae</taxon>
        <taxon>Aedini</taxon>
        <taxon>Aedes</taxon>
        <taxon>Stegomyia</taxon>
    </lineage>
</organism>
<feature type="region of interest" description="Disordered" evidence="8">
    <location>
        <begin position="577"/>
        <end position="599"/>
    </location>
</feature>
<dbReference type="PANTHER" id="PTHR24404:SF114">
    <property type="entry name" value="KLUMPFUSS, ISOFORM B-RELATED"/>
    <property type="match status" value="1"/>
</dbReference>
<dbReference type="Proteomes" id="UP000008820">
    <property type="component" value="Chromosome 2"/>
</dbReference>
<dbReference type="Gene3D" id="3.30.160.60">
    <property type="entry name" value="Classic Zinc Finger"/>
    <property type="match status" value="4"/>
</dbReference>
<dbReference type="GO" id="GO:0000978">
    <property type="term" value="F:RNA polymerase II cis-regulatory region sequence-specific DNA binding"/>
    <property type="evidence" value="ECO:0007669"/>
    <property type="project" value="TreeGrafter"/>
</dbReference>
<dbReference type="AlphaFoldDB" id="A0A6I8T5L7"/>
<evidence type="ECO:0000256" key="6">
    <source>
        <dbReference type="ARBA" id="ARBA00023125"/>
    </source>
</evidence>
<feature type="compositionally biased region" description="Basic and acidic residues" evidence="8">
    <location>
        <begin position="582"/>
        <end position="592"/>
    </location>
</feature>
<evidence type="ECO:0000256" key="1">
    <source>
        <dbReference type="ARBA" id="ARBA00004123"/>
    </source>
</evidence>
<dbReference type="InterPro" id="IPR012934">
    <property type="entry name" value="Znf_AD"/>
</dbReference>
<dbReference type="PANTHER" id="PTHR24404">
    <property type="entry name" value="ZINC FINGER PROTEIN"/>
    <property type="match status" value="1"/>
</dbReference>
<evidence type="ECO:0000256" key="8">
    <source>
        <dbReference type="SAM" id="MobiDB-lite"/>
    </source>
</evidence>
<protein>
    <submittedName>
        <fullName evidence="9">Uncharacterized protein</fullName>
    </submittedName>
</protein>
<keyword evidence="7" id="KW-0539">Nucleus</keyword>
<dbReference type="FunFam" id="3.30.160.60:FF:000100">
    <property type="entry name" value="Zinc finger 45-like"/>
    <property type="match status" value="1"/>
</dbReference>
<keyword evidence="6" id="KW-0238">DNA-binding</keyword>
<keyword evidence="10" id="KW-1185">Reference proteome</keyword>
<dbReference type="GO" id="GO:0003700">
    <property type="term" value="F:DNA-binding transcription factor activity"/>
    <property type="evidence" value="ECO:0007669"/>
    <property type="project" value="TreeGrafter"/>
</dbReference>
<reference evidence="9" key="2">
    <citation type="submission" date="2020-05" db="UniProtKB">
        <authorList>
            <consortium name="EnsemblMetazoa"/>
        </authorList>
    </citation>
    <scope>IDENTIFICATION</scope>
    <source>
        <strain evidence="9">LVP_AGWG</strain>
    </source>
</reference>
<dbReference type="SMART" id="SM00868">
    <property type="entry name" value="zf-AD"/>
    <property type="match status" value="1"/>
</dbReference>
<evidence type="ECO:0000256" key="7">
    <source>
        <dbReference type="ARBA" id="ARBA00023242"/>
    </source>
</evidence>
<keyword evidence="5" id="KW-0862">Zinc</keyword>
<keyword evidence="3" id="KW-0677">Repeat</keyword>
<evidence type="ECO:0000256" key="4">
    <source>
        <dbReference type="ARBA" id="ARBA00022771"/>
    </source>
</evidence>
<dbReference type="OrthoDB" id="8922241at2759"/>
<sequence>MSPSAELDGMCRLCLKNADPLEDIFENNEESSLVLRIMACVSLEVHKMDNLPKKICAPCRYQLEKTYIFRSKCRENDSKLRRHVKLRLAGKASKVFEDLDDGDEEFSSSLQFINSFDQANERKRKEELDLTIKAHDEKLQLEWEGQRKSICIEAIRQYELQRRRNMVDTEVETCSLSTTNEILSIVRDDEIDNELIQVESTKAENEYSDNDSEESSQNQVLEDIEYETIEEDLNEQLNETMSDSNTNLKQNIEARHEQEMISYLDQEVLMEVDELDDNVSTVTILNENNQSNYTRRESMLIHPSPSEPDGYVITEMDPDYVLDEELSQEERKLYDVTDDSDEDIEAVTNAVKAELAEQPGFNVGENCIMKVEKDRDLTKVEVRAEDGSIICMEFSTEPMKKPSESLATLRAKVAGAFKCPHCIALCKTPKLLQEHVHTTHPEHNKGHVCDVCAKWCPTKSGLERHYRIHTGEKPFVCGECGRGFVQKEILKRHMLVHTNEKPFVCKLCPNRYNQKDQLKHHVNVAHTENPTITIHKCSLCQKEFKYASGLSRHLSTHYGRTYACECGKEFTDKSAMKRHQRDVHGEGKKDKQPATVSVV</sequence>
<evidence type="ECO:0000313" key="10">
    <source>
        <dbReference type="Proteomes" id="UP000008820"/>
    </source>
</evidence>
<evidence type="ECO:0000256" key="3">
    <source>
        <dbReference type="ARBA" id="ARBA00022737"/>
    </source>
</evidence>
<evidence type="ECO:0000256" key="2">
    <source>
        <dbReference type="ARBA" id="ARBA00022723"/>
    </source>
</evidence>
<name>A0A6I8T5L7_AEDAE</name>
<gene>
    <name evidence="9" type="primary">5572819</name>
</gene>
<dbReference type="PROSITE" id="PS51915">
    <property type="entry name" value="ZAD"/>
    <property type="match status" value="1"/>
</dbReference>
<keyword evidence="4" id="KW-0863">Zinc-finger</keyword>
<dbReference type="GO" id="GO:0005634">
    <property type="term" value="C:nucleus"/>
    <property type="evidence" value="ECO:0007669"/>
    <property type="project" value="UniProtKB-SubCell"/>
</dbReference>
<dbReference type="InParanoid" id="A0A6I8T5L7"/>
<dbReference type="Pfam" id="PF00096">
    <property type="entry name" value="zf-C2H2"/>
    <property type="match status" value="4"/>
</dbReference>
<reference evidence="9 10" key="1">
    <citation type="submission" date="2017-06" db="EMBL/GenBank/DDBJ databases">
        <title>Aedes aegypti genome working group (AGWG) sequencing and assembly.</title>
        <authorList>
            <consortium name="Aedes aegypti Genome Working Group (AGWG)"/>
            <person name="Matthews B.J."/>
        </authorList>
    </citation>
    <scope>NUCLEOTIDE SEQUENCE [LARGE SCALE GENOMIC DNA]</scope>
    <source>
        <strain evidence="9 10">LVP_AGWG</strain>
    </source>
</reference>
<dbReference type="EnsemblMetazoa" id="AAEL001886-RB">
    <property type="protein sequence ID" value="AAEL001886-PB"/>
    <property type="gene ID" value="AAEL001886"/>
</dbReference>
<dbReference type="InterPro" id="IPR050589">
    <property type="entry name" value="Ikaros_C2H2-ZF"/>
</dbReference>
<dbReference type="Gene3D" id="3.40.1800.20">
    <property type="match status" value="1"/>
</dbReference>
<evidence type="ECO:0000313" key="9">
    <source>
        <dbReference type="EnsemblMetazoa" id="AAEL001886-PB"/>
    </source>
</evidence>
<dbReference type="InterPro" id="IPR013087">
    <property type="entry name" value="Znf_C2H2_type"/>
</dbReference>
<dbReference type="SMART" id="SM00355">
    <property type="entry name" value="ZnF_C2H2"/>
    <property type="match status" value="6"/>
</dbReference>
<dbReference type="PROSITE" id="PS00028">
    <property type="entry name" value="ZINC_FINGER_C2H2_1"/>
    <property type="match status" value="4"/>
</dbReference>
<dbReference type="FunFam" id="3.30.160.60:FF:000446">
    <property type="entry name" value="Zinc finger protein"/>
    <property type="match status" value="1"/>
</dbReference>
<dbReference type="GO" id="GO:0006357">
    <property type="term" value="P:regulation of transcription by RNA polymerase II"/>
    <property type="evidence" value="ECO:0007669"/>
    <property type="project" value="TreeGrafter"/>
</dbReference>
<dbReference type="FunCoup" id="A0A6I8T5L7">
    <property type="interactions" value="375"/>
</dbReference>
<proteinExistence type="predicted"/>
<dbReference type="Pfam" id="PF07776">
    <property type="entry name" value="zf-AD"/>
    <property type="match status" value="1"/>
</dbReference>
<evidence type="ECO:0000256" key="5">
    <source>
        <dbReference type="ARBA" id="ARBA00022833"/>
    </source>
</evidence>
<dbReference type="PROSITE" id="PS50157">
    <property type="entry name" value="ZINC_FINGER_C2H2_2"/>
    <property type="match status" value="5"/>
</dbReference>
<dbReference type="SUPFAM" id="SSF57716">
    <property type="entry name" value="Glucocorticoid receptor-like (DNA-binding domain)"/>
    <property type="match status" value="1"/>
</dbReference>
<dbReference type="SUPFAM" id="SSF57667">
    <property type="entry name" value="beta-beta-alpha zinc fingers"/>
    <property type="match status" value="3"/>
</dbReference>
<keyword evidence="2" id="KW-0479">Metal-binding</keyword>
<accession>A0A6I8T5L7</accession>
<dbReference type="InterPro" id="IPR036236">
    <property type="entry name" value="Znf_C2H2_sf"/>
</dbReference>
<comment type="subcellular location">
    <subcellularLocation>
        <location evidence="1">Nucleus</location>
    </subcellularLocation>
</comment>
<dbReference type="GO" id="GO:0008270">
    <property type="term" value="F:zinc ion binding"/>
    <property type="evidence" value="ECO:0007669"/>
    <property type="project" value="UniProtKB-UniRule"/>
</dbReference>
<feature type="region of interest" description="Disordered" evidence="8">
    <location>
        <begin position="201"/>
        <end position="220"/>
    </location>
</feature>